<dbReference type="GO" id="GO:0051082">
    <property type="term" value="F:unfolded protein binding"/>
    <property type="evidence" value="ECO:0007669"/>
    <property type="project" value="TreeGrafter"/>
</dbReference>
<accession>A0A0S4LMP3</accession>
<sequence>MPRMDYYRVLGVSREASDEEIKKSYRKLVFQHHPDRNPDNAEAEAKIRELNAAYEIIGDAENRQSYDRLSWGDEPRAAAVDPGFILDDIEQKLFDEGRKELFSILMRNVARVRAELSVIRERIIREQGYDSFLESVVAARASEILGDFVTAEMNRRKHRLVDVATEMLVSQGLAKRSDEGGIRSLRARLEESFYKGRIHGVASALELFYERR</sequence>
<evidence type="ECO:0000313" key="3">
    <source>
        <dbReference type="Proteomes" id="UP000198736"/>
    </source>
</evidence>
<dbReference type="AlphaFoldDB" id="A0A0S4LMP3"/>
<dbReference type="GO" id="GO:0044183">
    <property type="term" value="F:protein folding chaperone"/>
    <property type="evidence" value="ECO:0007669"/>
    <property type="project" value="TreeGrafter"/>
</dbReference>
<dbReference type="InterPro" id="IPR001623">
    <property type="entry name" value="DnaJ_domain"/>
</dbReference>
<name>A0A0S4LMP3_9BACT</name>
<feature type="domain" description="J" evidence="1">
    <location>
        <begin position="5"/>
        <end position="70"/>
    </location>
</feature>
<evidence type="ECO:0000313" key="2">
    <source>
        <dbReference type="EMBL" id="CUS38835.1"/>
    </source>
</evidence>
<dbReference type="EMBL" id="CZPZ01000033">
    <property type="protein sequence ID" value="CUS38835.1"/>
    <property type="molecule type" value="Genomic_DNA"/>
</dbReference>
<dbReference type="OrthoDB" id="9779622at2"/>
<dbReference type="GO" id="GO:0005737">
    <property type="term" value="C:cytoplasm"/>
    <property type="evidence" value="ECO:0007669"/>
    <property type="project" value="TreeGrafter"/>
</dbReference>
<reference evidence="3" key="1">
    <citation type="submission" date="2015-10" db="EMBL/GenBank/DDBJ databases">
        <authorList>
            <person name="Luecker S."/>
            <person name="Luecker S."/>
        </authorList>
    </citation>
    <scope>NUCLEOTIDE SEQUENCE [LARGE SCALE GENOMIC DNA]</scope>
</reference>
<protein>
    <recommendedName>
        <fullName evidence="1">J domain-containing protein</fullName>
    </recommendedName>
</protein>
<dbReference type="PRINTS" id="PR00625">
    <property type="entry name" value="JDOMAIN"/>
</dbReference>
<dbReference type="PROSITE" id="PS50076">
    <property type="entry name" value="DNAJ_2"/>
    <property type="match status" value="1"/>
</dbReference>
<organism evidence="2 3">
    <name type="scientific">Candidatus Nitrospira nitrificans</name>
    <dbReference type="NCBI Taxonomy" id="1742973"/>
    <lineage>
        <taxon>Bacteria</taxon>
        <taxon>Pseudomonadati</taxon>
        <taxon>Nitrospirota</taxon>
        <taxon>Nitrospiria</taxon>
        <taxon>Nitrospirales</taxon>
        <taxon>Nitrospiraceae</taxon>
        <taxon>Nitrospira</taxon>
    </lineage>
</organism>
<dbReference type="STRING" id="1742973.COMA2_60011"/>
<evidence type="ECO:0000259" key="1">
    <source>
        <dbReference type="PROSITE" id="PS50076"/>
    </source>
</evidence>
<dbReference type="Pfam" id="PF00226">
    <property type="entry name" value="DnaJ"/>
    <property type="match status" value="1"/>
</dbReference>
<keyword evidence="3" id="KW-1185">Reference proteome</keyword>
<dbReference type="Proteomes" id="UP000198736">
    <property type="component" value="Unassembled WGS sequence"/>
</dbReference>
<dbReference type="CDD" id="cd06257">
    <property type="entry name" value="DnaJ"/>
    <property type="match status" value="1"/>
</dbReference>
<dbReference type="SUPFAM" id="SSF46565">
    <property type="entry name" value="Chaperone J-domain"/>
    <property type="match status" value="1"/>
</dbReference>
<dbReference type="SMART" id="SM00271">
    <property type="entry name" value="DnaJ"/>
    <property type="match status" value="1"/>
</dbReference>
<proteinExistence type="predicted"/>
<dbReference type="GO" id="GO:0051087">
    <property type="term" value="F:protein-folding chaperone binding"/>
    <property type="evidence" value="ECO:0007669"/>
    <property type="project" value="TreeGrafter"/>
</dbReference>
<dbReference type="PANTHER" id="PTHR43948:SF10">
    <property type="entry name" value="MRJ, ISOFORM E"/>
    <property type="match status" value="1"/>
</dbReference>
<dbReference type="Gene3D" id="1.10.287.110">
    <property type="entry name" value="DnaJ domain"/>
    <property type="match status" value="1"/>
</dbReference>
<dbReference type="PANTHER" id="PTHR43948">
    <property type="entry name" value="DNAJ HOMOLOG SUBFAMILY B"/>
    <property type="match status" value="1"/>
</dbReference>
<dbReference type="InterPro" id="IPR036869">
    <property type="entry name" value="J_dom_sf"/>
</dbReference>
<gene>
    <name evidence="2" type="ORF">COMA2_60011</name>
</gene>